<dbReference type="EMBL" id="CAJVPY010006171">
    <property type="protein sequence ID" value="CAG8657765.1"/>
    <property type="molecule type" value="Genomic_DNA"/>
</dbReference>
<reference evidence="2" key="1">
    <citation type="submission" date="2021-06" db="EMBL/GenBank/DDBJ databases">
        <authorList>
            <person name="Kallberg Y."/>
            <person name="Tangrot J."/>
            <person name="Rosling A."/>
        </authorList>
    </citation>
    <scope>NUCLEOTIDE SEQUENCE</scope>
    <source>
        <strain evidence="2">MA453B</strain>
    </source>
</reference>
<name>A0A9N9H5A7_9GLOM</name>
<keyword evidence="3" id="KW-1185">Reference proteome</keyword>
<accession>A0A9N9H5A7</accession>
<sequence length="209" mass="21754">MNAINLFSLILVHALLAQAGSDFSACLSSSIYSTLSSYVANIADKQSFCCSSTQCGTKSPTCPFILESLDGQCIKVGQSKVCVVQGLYFGLPGDECGGIIGTTSPTNITVGTCPSYDAIGNALVGSATAPTLVGYVVIADNGGWSCTGSIGSVIADLTQAIGDCTLQLLLPILFNRVNGKYVGEIEFRVITAIVIDETRKIDFSIILSD</sequence>
<evidence type="ECO:0000256" key="1">
    <source>
        <dbReference type="SAM" id="SignalP"/>
    </source>
</evidence>
<dbReference type="OrthoDB" id="2447489at2759"/>
<evidence type="ECO:0000313" key="2">
    <source>
        <dbReference type="EMBL" id="CAG8657765.1"/>
    </source>
</evidence>
<protein>
    <submittedName>
        <fullName evidence="2">22076_t:CDS:1</fullName>
    </submittedName>
</protein>
<comment type="caution">
    <text evidence="2">The sequence shown here is derived from an EMBL/GenBank/DDBJ whole genome shotgun (WGS) entry which is preliminary data.</text>
</comment>
<proteinExistence type="predicted"/>
<organism evidence="2 3">
    <name type="scientific">Dentiscutata erythropus</name>
    <dbReference type="NCBI Taxonomy" id="1348616"/>
    <lineage>
        <taxon>Eukaryota</taxon>
        <taxon>Fungi</taxon>
        <taxon>Fungi incertae sedis</taxon>
        <taxon>Mucoromycota</taxon>
        <taxon>Glomeromycotina</taxon>
        <taxon>Glomeromycetes</taxon>
        <taxon>Diversisporales</taxon>
        <taxon>Gigasporaceae</taxon>
        <taxon>Dentiscutata</taxon>
    </lineage>
</organism>
<feature type="signal peptide" evidence="1">
    <location>
        <begin position="1"/>
        <end position="19"/>
    </location>
</feature>
<keyword evidence="1" id="KW-0732">Signal</keyword>
<dbReference type="Proteomes" id="UP000789405">
    <property type="component" value="Unassembled WGS sequence"/>
</dbReference>
<gene>
    <name evidence="2" type="ORF">DERYTH_LOCUS10542</name>
</gene>
<evidence type="ECO:0000313" key="3">
    <source>
        <dbReference type="Proteomes" id="UP000789405"/>
    </source>
</evidence>
<dbReference type="AlphaFoldDB" id="A0A9N9H5A7"/>
<feature type="chain" id="PRO_5040501901" evidence="1">
    <location>
        <begin position="20"/>
        <end position="209"/>
    </location>
</feature>